<keyword evidence="3" id="KW-1185">Reference proteome</keyword>
<name>A0AAE0TN80_9PEZI</name>
<feature type="compositionally biased region" description="Basic and acidic residues" evidence="1">
    <location>
        <begin position="82"/>
        <end position="92"/>
    </location>
</feature>
<feature type="compositionally biased region" description="Basic and acidic residues" evidence="1">
    <location>
        <begin position="132"/>
        <end position="149"/>
    </location>
</feature>
<reference evidence="2" key="1">
    <citation type="submission" date="2023-07" db="EMBL/GenBank/DDBJ databases">
        <title>Black Yeasts Isolated from many extreme environments.</title>
        <authorList>
            <person name="Coleine C."/>
            <person name="Stajich J.E."/>
            <person name="Selbmann L."/>
        </authorList>
    </citation>
    <scope>NUCLEOTIDE SEQUENCE</scope>
    <source>
        <strain evidence="2">CCFEE 5485</strain>
    </source>
</reference>
<comment type="caution">
    <text evidence="2">The sequence shown here is derived from an EMBL/GenBank/DDBJ whole genome shotgun (WGS) entry which is preliminary data.</text>
</comment>
<feature type="compositionally biased region" description="Polar residues" evidence="1">
    <location>
        <begin position="53"/>
        <end position="69"/>
    </location>
</feature>
<feature type="region of interest" description="Disordered" evidence="1">
    <location>
        <begin position="1"/>
        <end position="149"/>
    </location>
</feature>
<accession>A0AAE0TN80</accession>
<organism evidence="2 3">
    <name type="scientific">Recurvomyces mirabilis</name>
    <dbReference type="NCBI Taxonomy" id="574656"/>
    <lineage>
        <taxon>Eukaryota</taxon>
        <taxon>Fungi</taxon>
        <taxon>Dikarya</taxon>
        <taxon>Ascomycota</taxon>
        <taxon>Pezizomycotina</taxon>
        <taxon>Dothideomycetes</taxon>
        <taxon>Dothideomycetidae</taxon>
        <taxon>Mycosphaerellales</taxon>
        <taxon>Teratosphaeriaceae</taxon>
        <taxon>Recurvomyces</taxon>
    </lineage>
</organism>
<proteinExistence type="predicted"/>
<evidence type="ECO:0000313" key="2">
    <source>
        <dbReference type="EMBL" id="KAK3670348.1"/>
    </source>
</evidence>
<dbReference type="Proteomes" id="UP001274830">
    <property type="component" value="Unassembled WGS sequence"/>
</dbReference>
<sequence>MDIDEDSIGSPPSTPRPTHVEAKRATEQAVETADGEVSTAPLPIKFPLPSPVRTGTINLLDSTRASTPGTDGFRLPQSPASEHPESPHHDGKLVLQEALKSIREKSRTPPSKEFSESPKPDDQPVDEDAMEVDARPCPHPFESRGRPWY</sequence>
<evidence type="ECO:0000313" key="3">
    <source>
        <dbReference type="Proteomes" id="UP001274830"/>
    </source>
</evidence>
<gene>
    <name evidence="2" type="ORF">LTR78_009802</name>
</gene>
<dbReference type="EMBL" id="JAUTXT010000058">
    <property type="protein sequence ID" value="KAK3670348.1"/>
    <property type="molecule type" value="Genomic_DNA"/>
</dbReference>
<protein>
    <submittedName>
        <fullName evidence="2">Uncharacterized protein</fullName>
    </submittedName>
</protein>
<feature type="compositionally biased region" description="Basic and acidic residues" evidence="1">
    <location>
        <begin position="113"/>
        <end position="122"/>
    </location>
</feature>
<dbReference type="AlphaFoldDB" id="A0AAE0TN80"/>
<evidence type="ECO:0000256" key="1">
    <source>
        <dbReference type="SAM" id="MobiDB-lite"/>
    </source>
</evidence>